<name>A0A4R6UWX2_9PSEU</name>
<dbReference type="RefSeq" id="WP_133828681.1">
    <property type="nucleotide sequence ID" value="NZ_BAABHR010000040.1"/>
</dbReference>
<sequence>MPKRSGGEPSWWSSGDVPAELPSWARRGLEESPTELAPSAPVTDPGRHRRRRGAAAAGAGAGTSGRLRGWGLAAASVAAAAAVVPAAISTLAHNGENTALPRVGTFPVVAPGDLPGQRPPAARPAPGSATEDPFAQPGAPADASVLPPMNDPTVAIAQPPRTATVTPRALARDDDTPSRTTTRPTTGTSTADDDDDEGSTGTSTPTTRGDDDEGGSTGGSGGSGGSSGGGSGSSGSSSGSNGGGSGSSGNSGNSGNSRGGSLLGGVGNAVGGVVNGVGRTVNGLTR</sequence>
<feature type="region of interest" description="Disordered" evidence="1">
    <location>
        <begin position="1"/>
        <end position="67"/>
    </location>
</feature>
<evidence type="ECO:0000313" key="2">
    <source>
        <dbReference type="EMBL" id="TDQ51701.1"/>
    </source>
</evidence>
<comment type="caution">
    <text evidence="2">The sequence shown here is derived from an EMBL/GenBank/DDBJ whole genome shotgun (WGS) entry which is preliminary data.</text>
</comment>
<proteinExistence type="predicted"/>
<reference evidence="2 3" key="1">
    <citation type="submission" date="2019-03" db="EMBL/GenBank/DDBJ databases">
        <title>Genomic Encyclopedia of Type Strains, Phase IV (KMG-IV): sequencing the most valuable type-strain genomes for metagenomic binning, comparative biology and taxonomic classification.</title>
        <authorList>
            <person name="Goeker M."/>
        </authorList>
    </citation>
    <scope>NUCLEOTIDE SEQUENCE [LARGE SCALE GENOMIC DNA]</scope>
    <source>
        <strain evidence="2 3">DSM 45775</strain>
    </source>
</reference>
<feature type="compositionally biased region" description="Low complexity" evidence="1">
    <location>
        <begin position="54"/>
        <end position="67"/>
    </location>
</feature>
<feature type="compositionally biased region" description="Gly residues" evidence="1">
    <location>
        <begin position="240"/>
        <end position="249"/>
    </location>
</feature>
<gene>
    <name evidence="2" type="ORF">EV188_10861</name>
</gene>
<feature type="compositionally biased region" description="Low complexity" evidence="1">
    <location>
        <begin position="276"/>
        <end position="286"/>
    </location>
</feature>
<dbReference type="OrthoDB" id="9929062at2"/>
<keyword evidence="3" id="KW-1185">Reference proteome</keyword>
<feature type="compositionally biased region" description="Gly residues" evidence="1">
    <location>
        <begin position="257"/>
        <end position="275"/>
    </location>
</feature>
<organism evidence="2 3">
    <name type="scientific">Actinomycetospora succinea</name>
    <dbReference type="NCBI Taxonomy" id="663603"/>
    <lineage>
        <taxon>Bacteria</taxon>
        <taxon>Bacillati</taxon>
        <taxon>Actinomycetota</taxon>
        <taxon>Actinomycetes</taxon>
        <taxon>Pseudonocardiales</taxon>
        <taxon>Pseudonocardiaceae</taxon>
        <taxon>Actinomycetospora</taxon>
    </lineage>
</organism>
<evidence type="ECO:0000256" key="1">
    <source>
        <dbReference type="SAM" id="MobiDB-lite"/>
    </source>
</evidence>
<dbReference type="AlphaFoldDB" id="A0A4R6UWX2"/>
<feature type="compositionally biased region" description="Gly residues" evidence="1">
    <location>
        <begin position="215"/>
        <end position="233"/>
    </location>
</feature>
<feature type="region of interest" description="Disordered" evidence="1">
    <location>
        <begin position="109"/>
        <end position="286"/>
    </location>
</feature>
<protein>
    <submittedName>
        <fullName evidence="2">Uncharacterized protein</fullName>
    </submittedName>
</protein>
<evidence type="ECO:0000313" key="3">
    <source>
        <dbReference type="Proteomes" id="UP000295705"/>
    </source>
</evidence>
<feature type="compositionally biased region" description="Low complexity" evidence="1">
    <location>
        <begin position="178"/>
        <end position="190"/>
    </location>
</feature>
<dbReference type="Proteomes" id="UP000295705">
    <property type="component" value="Unassembled WGS sequence"/>
</dbReference>
<dbReference type="EMBL" id="SNYO01000008">
    <property type="protein sequence ID" value="TDQ51701.1"/>
    <property type="molecule type" value="Genomic_DNA"/>
</dbReference>
<accession>A0A4R6UWX2</accession>